<dbReference type="STRING" id="930128.SAMN05192532_10375"/>
<reference evidence="1 2" key="1">
    <citation type="submission" date="2016-10" db="EMBL/GenBank/DDBJ databases">
        <authorList>
            <person name="de Groot N.N."/>
        </authorList>
    </citation>
    <scope>NUCLEOTIDE SEQUENCE [LARGE SCALE GENOMIC DNA]</scope>
    <source>
        <strain evidence="1 2">DSM 23995</strain>
    </source>
</reference>
<dbReference type="EMBL" id="FONT01000003">
    <property type="protein sequence ID" value="SFE69247.1"/>
    <property type="molecule type" value="Genomic_DNA"/>
</dbReference>
<dbReference type="InterPro" id="IPR024096">
    <property type="entry name" value="NO_sig/Golgi_transp_ligand-bd"/>
</dbReference>
<evidence type="ECO:0000313" key="1">
    <source>
        <dbReference type="EMBL" id="SFE69247.1"/>
    </source>
</evidence>
<dbReference type="AlphaFoldDB" id="A0A1I2CLN8"/>
<dbReference type="SUPFAM" id="SSF111126">
    <property type="entry name" value="Ligand-binding domain in the NO signalling and Golgi transport"/>
    <property type="match status" value="1"/>
</dbReference>
<protein>
    <recommendedName>
        <fullName evidence="3">DUF2507 domain-containing protein</fullName>
    </recommendedName>
</protein>
<evidence type="ECO:0008006" key="3">
    <source>
        <dbReference type="Google" id="ProtNLM"/>
    </source>
</evidence>
<keyword evidence="2" id="KW-1185">Reference proteome</keyword>
<sequence>MDYTGNEESDFGYKLLRYTLLPELFGSEEDDILYWGGKTIARKYPLEKLDDIVTFFKKAGWGELRLVNEKKRSIYLEMKIEKSNQISRHLEAGYIAEQIEQIKGRPAVTYISREKNKVTFHVQWDK</sequence>
<evidence type="ECO:0000313" key="2">
    <source>
        <dbReference type="Proteomes" id="UP000199516"/>
    </source>
</evidence>
<dbReference type="RefSeq" id="WP_091660059.1">
    <property type="nucleotide sequence ID" value="NZ_FONT01000003.1"/>
</dbReference>
<gene>
    <name evidence="1" type="ORF">SAMN05192532_10375</name>
</gene>
<name>A0A1I2CLN8_9BACI</name>
<dbReference type="Pfam" id="PF10702">
    <property type="entry name" value="DUF2507"/>
    <property type="match status" value="1"/>
</dbReference>
<dbReference type="InterPro" id="IPR019642">
    <property type="entry name" value="DUF2507"/>
</dbReference>
<proteinExistence type="predicted"/>
<dbReference type="Gene3D" id="3.30.1380.20">
    <property type="entry name" value="Trafficking protein particle complex subunit 3"/>
    <property type="match status" value="1"/>
</dbReference>
<dbReference type="OrthoDB" id="2965348at2"/>
<organism evidence="1 2">
    <name type="scientific">Alteribacillus iranensis</name>
    <dbReference type="NCBI Taxonomy" id="930128"/>
    <lineage>
        <taxon>Bacteria</taxon>
        <taxon>Bacillati</taxon>
        <taxon>Bacillota</taxon>
        <taxon>Bacilli</taxon>
        <taxon>Bacillales</taxon>
        <taxon>Bacillaceae</taxon>
        <taxon>Alteribacillus</taxon>
    </lineage>
</organism>
<accession>A0A1I2CLN8</accession>
<dbReference type="Proteomes" id="UP000199516">
    <property type="component" value="Unassembled WGS sequence"/>
</dbReference>